<evidence type="ECO:0000259" key="1">
    <source>
        <dbReference type="Pfam" id="PF13173"/>
    </source>
</evidence>
<proteinExistence type="predicted"/>
<accession>A0A2M7BPY0</accession>
<dbReference type="Pfam" id="PF13173">
    <property type="entry name" value="AAA_14"/>
    <property type="match status" value="1"/>
</dbReference>
<dbReference type="EMBL" id="PEVB01000055">
    <property type="protein sequence ID" value="PIV07555.1"/>
    <property type="molecule type" value="Genomic_DNA"/>
</dbReference>
<feature type="domain" description="DUF4143" evidence="2">
    <location>
        <begin position="130"/>
        <end position="288"/>
    </location>
</feature>
<dbReference type="PANTHER" id="PTHR43566">
    <property type="entry name" value="CONSERVED PROTEIN"/>
    <property type="match status" value="1"/>
</dbReference>
<gene>
    <name evidence="3" type="ORF">COS53_01785</name>
</gene>
<dbReference type="InterPro" id="IPR025420">
    <property type="entry name" value="DUF4143"/>
</dbReference>
<organism evidence="3 4">
    <name type="scientific">Candidatus Shapirobacteria bacterium CG03_land_8_20_14_0_80_35_14</name>
    <dbReference type="NCBI Taxonomy" id="1974878"/>
    <lineage>
        <taxon>Bacteria</taxon>
        <taxon>Candidatus Shapironibacteriota</taxon>
    </lineage>
</organism>
<dbReference type="InterPro" id="IPR027417">
    <property type="entry name" value="P-loop_NTPase"/>
</dbReference>
<comment type="caution">
    <text evidence="3">The sequence shown here is derived from an EMBL/GenBank/DDBJ whole genome shotgun (WGS) entry which is preliminary data.</text>
</comment>
<evidence type="ECO:0000259" key="2">
    <source>
        <dbReference type="Pfam" id="PF13635"/>
    </source>
</evidence>
<dbReference type="AlphaFoldDB" id="A0A2M7BPY0"/>
<feature type="non-terminal residue" evidence="3">
    <location>
        <position position="1"/>
    </location>
</feature>
<dbReference type="InterPro" id="IPR041682">
    <property type="entry name" value="AAA_14"/>
</dbReference>
<reference evidence="4" key="1">
    <citation type="submission" date="2017-09" db="EMBL/GenBank/DDBJ databases">
        <title>Depth-based differentiation of microbial function through sediment-hosted aquifers and enrichment of novel symbionts in the deep terrestrial subsurface.</title>
        <authorList>
            <person name="Probst A.J."/>
            <person name="Ladd B."/>
            <person name="Jarett J.K."/>
            <person name="Geller-Mcgrath D.E."/>
            <person name="Sieber C.M.K."/>
            <person name="Emerson J.B."/>
            <person name="Anantharaman K."/>
            <person name="Thomas B.C."/>
            <person name="Malmstrom R."/>
            <person name="Stieglmeier M."/>
            <person name="Klingl A."/>
            <person name="Woyke T."/>
            <person name="Ryan C.M."/>
            <person name="Banfield J.F."/>
        </authorList>
    </citation>
    <scope>NUCLEOTIDE SEQUENCE [LARGE SCALE GENOMIC DNA]</scope>
</reference>
<name>A0A2M7BPY0_9BACT</name>
<dbReference type="PANTHER" id="PTHR43566:SF1">
    <property type="entry name" value="AAA+ ATPASE DOMAIN-CONTAINING PROTEIN"/>
    <property type="match status" value="1"/>
</dbReference>
<dbReference type="SUPFAM" id="SSF52540">
    <property type="entry name" value="P-loop containing nucleoside triphosphate hydrolases"/>
    <property type="match status" value="1"/>
</dbReference>
<sequence length="339" mass="39854">SAGTVFIDEVQRKENAGVFLKGIYDMDLGYKFVVTGSGSFELNEKIVESMAGRKRLFELNSLSFKEFVDYKTDYKYVENYDLLQKFEEDKLSLMLQEYLIFGGYPRVILSSDEAEKRLLATEIFNSYLDKDIRGWLGVDKIQEFTEMCRVLAAESGQLLDMTKLGKQTALSYKTIKNYLWYLEKTYIIRTVRPFGKNKVNELVRSPMVYFNDLGMRNFLLGQLYQRNFKINLVDTSFLFQNLIFLMLIDLTEINLLPYDICYWRTKSGAEVDFVWGNIVKPIPVEVKFSKQKNVTRSLMSFMNKYMPEKAFLVNLEVEKKYRGVDFVPYWRLMEKNFLG</sequence>
<protein>
    <submittedName>
        <fullName evidence="3">ATPase</fullName>
    </submittedName>
</protein>
<feature type="domain" description="AAA" evidence="1">
    <location>
        <begin position="4"/>
        <end position="67"/>
    </location>
</feature>
<evidence type="ECO:0000313" key="4">
    <source>
        <dbReference type="Proteomes" id="UP000229191"/>
    </source>
</evidence>
<dbReference type="Proteomes" id="UP000229191">
    <property type="component" value="Unassembled WGS sequence"/>
</dbReference>
<dbReference type="Pfam" id="PF13635">
    <property type="entry name" value="DUF4143"/>
    <property type="match status" value="1"/>
</dbReference>
<evidence type="ECO:0000313" key="3">
    <source>
        <dbReference type="EMBL" id="PIV07555.1"/>
    </source>
</evidence>